<dbReference type="InterPro" id="IPR002591">
    <property type="entry name" value="Phosphodiest/P_Trfase"/>
</dbReference>
<name>A0ABT6ZWR2_9ACTN</name>
<dbReference type="InterPro" id="IPR017850">
    <property type="entry name" value="Alkaline_phosphatase_core_sf"/>
</dbReference>
<gene>
    <name evidence="2" type="ORF">NMN56_015125</name>
</gene>
<dbReference type="Proteomes" id="UP001214441">
    <property type="component" value="Unassembled WGS sequence"/>
</dbReference>
<proteinExistence type="predicted"/>
<comment type="caution">
    <text evidence="2">The sequence shown here is derived from an EMBL/GenBank/DDBJ whole genome shotgun (WGS) entry which is preliminary data.</text>
</comment>
<dbReference type="Gene3D" id="2.60.120.200">
    <property type="match status" value="1"/>
</dbReference>
<evidence type="ECO:0000256" key="1">
    <source>
        <dbReference type="SAM" id="SignalP"/>
    </source>
</evidence>
<protein>
    <submittedName>
        <fullName evidence="2">Alkaline phosphatase family protein</fullName>
    </submittedName>
</protein>
<dbReference type="PROSITE" id="PS51318">
    <property type="entry name" value="TAT"/>
    <property type="match status" value="1"/>
</dbReference>
<organism evidence="2 3">
    <name type="scientific">Streptomyces iconiensis</name>
    <dbReference type="NCBI Taxonomy" id="1384038"/>
    <lineage>
        <taxon>Bacteria</taxon>
        <taxon>Bacillati</taxon>
        <taxon>Actinomycetota</taxon>
        <taxon>Actinomycetes</taxon>
        <taxon>Kitasatosporales</taxon>
        <taxon>Streptomycetaceae</taxon>
        <taxon>Streptomyces</taxon>
    </lineage>
</organism>
<evidence type="ECO:0000313" key="2">
    <source>
        <dbReference type="EMBL" id="MDJ1133272.1"/>
    </source>
</evidence>
<dbReference type="InterPro" id="IPR006311">
    <property type="entry name" value="TAT_signal"/>
</dbReference>
<sequence>MRRGIPRRSVLIGAATVPLAATGLAGTATGHAGAATAATGTASPATPAAKRPKVLVIGLDGAMLHRIRDAEAPHLKRLMADGLAAPSSLYTAPMARTESGPGWSTVLTGVWPDKHKVRDNSFSGADLGTYPDFLTYVEREKPALRTYAVASWGPIPDTIISGEVDDKVATPGEEYDAGTTERAVAQLRDGQPDALFLQLDNVDHAGHESGGASQEYLDALAGVDAQVGELLAAVEGRPSYGEEDWLIMVTADHGHTDAGGHGGSDWNERQTFVIANGPGIAAGSERDDVRLVDVAATALAHLGIEADPAWKLDGVPLGEKVADAFDSVRGELEKAVDETGIAPSVLGWTHTAPDGWKVDNARMGGGGVTEWRGWSFTTDAFWTRTQADQRRELNVRSRGVFAVADPDEWADGQDTEGTFDSTLVSPAWKVTGGTTATLSFVSHYLHDPGQTAQVLVAYDDGEPRTVKTYGADAVARHEKLTLDVPAGASSARVSFRCAGDNTWFWALDAVRLG</sequence>
<dbReference type="Gene3D" id="3.40.720.10">
    <property type="entry name" value="Alkaline Phosphatase, subunit A"/>
    <property type="match status" value="2"/>
</dbReference>
<evidence type="ECO:0000313" key="3">
    <source>
        <dbReference type="Proteomes" id="UP001214441"/>
    </source>
</evidence>
<dbReference type="Pfam" id="PF01663">
    <property type="entry name" value="Phosphodiest"/>
    <property type="match status" value="1"/>
</dbReference>
<dbReference type="RefSeq" id="WP_274043768.1">
    <property type="nucleotide sequence ID" value="NZ_JANCPR020000013.1"/>
</dbReference>
<keyword evidence="1" id="KW-0732">Signal</keyword>
<keyword evidence="3" id="KW-1185">Reference proteome</keyword>
<feature type="chain" id="PRO_5045250921" evidence="1">
    <location>
        <begin position="21"/>
        <end position="513"/>
    </location>
</feature>
<dbReference type="PANTHER" id="PTHR10151:SF120">
    <property type="entry name" value="BIS(5'-ADENOSYL)-TRIPHOSPHATASE"/>
    <property type="match status" value="1"/>
</dbReference>
<dbReference type="SUPFAM" id="SSF53649">
    <property type="entry name" value="Alkaline phosphatase-like"/>
    <property type="match status" value="1"/>
</dbReference>
<feature type="signal peptide" evidence="1">
    <location>
        <begin position="1"/>
        <end position="20"/>
    </location>
</feature>
<dbReference type="PANTHER" id="PTHR10151">
    <property type="entry name" value="ECTONUCLEOTIDE PYROPHOSPHATASE/PHOSPHODIESTERASE"/>
    <property type="match status" value="1"/>
</dbReference>
<accession>A0ABT6ZWR2</accession>
<dbReference type="EMBL" id="JANCPR020000013">
    <property type="protein sequence ID" value="MDJ1133272.1"/>
    <property type="molecule type" value="Genomic_DNA"/>
</dbReference>
<reference evidence="2 3" key="1">
    <citation type="submission" date="2023-05" db="EMBL/GenBank/DDBJ databases">
        <title>Streptantibioticus silvisoli sp. nov., acidotolerant actinomycetes 1 from pine litter.</title>
        <authorList>
            <person name="Swiecimska M."/>
            <person name="Golinska P."/>
            <person name="Sangal V."/>
            <person name="Wachnowicz B."/>
            <person name="Goodfellow M."/>
        </authorList>
    </citation>
    <scope>NUCLEOTIDE SEQUENCE [LARGE SCALE GENOMIC DNA]</scope>
    <source>
        <strain evidence="2 3">DSM 42109</strain>
    </source>
</reference>